<dbReference type="RefSeq" id="WP_399651505.1">
    <property type="nucleotide sequence ID" value="NZ_JBITYG010000006.1"/>
</dbReference>
<dbReference type="Proteomes" id="UP001614394">
    <property type="component" value="Unassembled WGS sequence"/>
</dbReference>
<evidence type="ECO:0000256" key="1">
    <source>
        <dbReference type="SAM" id="Phobius"/>
    </source>
</evidence>
<dbReference type="Gene3D" id="1.20.1250.20">
    <property type="entry name" value="MFS general substrate transporter like domains"/>
    <property type="match status" value="1"/>
</dbReference>
<evidence type="ECO:0000313" key="2">
    <source>
        <dbReference type="EMBL" id="MFI9103053.1"/>
    </source>
</evidence>
<feature type="transmembrane region" description="Helical" evidence="1">
    <location>
        <begin position="12"/>
        <end position="29"/>
    </location>
</feature>
<keyword evidence="1" id="KW-0472">Membrane</keyword>
<name>A0ABW8CAC4_9ACTN</name>
<protein>
    <submittedName>
        <fullName evidence="2">MFS transporter</fullName>
    </submittedName>
</protein>
<gene>
    <name evidence="2" type="ORF">ACIGXA_21275</name>
</gene>
<dbReference type="PANTHER" id="PTHR23530:SF1">
    <property type="entry name" value="PERMEASE, MAJOR FACILITATOR SUPERFAMILY-RELATED"/>
    <property type="match status" value="1"/>
</dbReference>
<keyword evidence="3" id="KW-1185">Reference proteome</keyword>
<feature type="transmembrane region" description="Helical" evidence="1">
    <location>
        <begin position="348"/>
        <end position="367"/>
    </location>
</feature>
<dbReference type="InterPro" id="IPR036259">
    <property type="entry name" value="MFS_trans_sf"/>
</dbReference>
<dbReference type="PANTHER" id="PTHR23530">
    <property type="entry name" value="TRANSPORT PROTEIN-RELATED"/>
    <property type="match status" value="1"/>
</dbReference>
<feature type="transmembrane region" description="Helical" evidence="1">
    <location>
        <begin position="41"/>
        <end position="60"/>
    </location>
</feature>
<organism evidence="2 3">
    <name type="scientific">Streptomyces fildesensis</name>
    <dbReference type="NCBI Taxonomy" id="375757"/>
    <lineage>
        <taxon>Bacteria</taxon>
        <taxon>Bacillati</taxon>
        <taxon>Actinomycetota</taxon>
        <taxon>Actinomycetes</taxon>
        <taxon>Kitasatosporales</taxon>
        <taxon>Streptomycetaceae</taxon>
        <taxon>Streptomyces</taxon>
    </lineage>
</organism>
<dbReference type="SUPFAM" id="SSF103473">
    <property type="entry name" value="MFS general substrate transporter"/>
    <property type="match status" value="1"/>
</dbReference>
<reference evidence="2 3" key="1">
    <citation type="submission" date="2024-10" db="EMBL/GenBank/DDBJ databases">
        <title>The Natural Products Discovery Center: Release of the First 8490 Sequenced Strains for Exploring Actinobacteria Biosynthetic Diversity.</title>
        <authorList>
            <person name="Kalkreuter E."/>
            <person name="Kautsar S.A."/>
            <person name="Yang D."/>
            <person name="Bader C.D."/>
            <person name="Teijaro C.N."/>
            <person name="Fluegel L."/>
            <person name="Davis C.M."/>
            <person name="Simpson J.R."/>
            <person name="Lauterbach L."/>
            <person name="Steele A.D."/>
            <person name="Gui C."/>
            <person name="Meng S."/>
            <person name="Li G."/>
            <person name="Viehrig K."/>
            <person name="Ye F."/>
            <person name="Su P."/>
            <person name="Kiefer A.F."/>
            <person name="Nichols A."/>
            <person name="Cepeda A.J."/>
            <person name="Yan W."/>
            <person name="Fan B."/>
            <person name="Jiang Y."/>
            <person name="Adhikari A."/>
            <person name="Zheng C.-J."/>
            <person name="Schuster L."/>
            <person name="Cowan T.M."/>
            <person name="Smanski M.J."/>
            <person name="Chevrette M.G."/>
            <person name="De Carvalho L.P.S."/>
            <person name="Shen B."/>
        </authorList>
    </citation>
    <scope>NUCLEOTIDE SEQUENCE [LARGE SCALE GENOMIC DNA]</scope>
    <source>
        <strain evidence="2 3">NPDC053399</strain>
    </source>
</reference>
<feature type="transmembrane region" description="Helical" evidence="1">
    <location>
        <begin position="304"/>
        <end position="324"/>
    </location>
</feature>
<proteinExistence type="predicted"/>
<feature type="transmembrane region" description="Helical" evidence="1">
    <location>
        <begin position="373"/>
        <end position="395"/>
    </location>
</feature>
<dbReference type="EMBL" id="JBITYG010000006">
    <property type="protein sequence ID" value="MFI9103053.1"/>
    <property type="molecule type" value="Genomic_DNA"/>
</dbReference>
<keyword evidence="1" id="KW-1133">Transmembrane helix</keyword>
<dbReference type="Pfam" id="PF07690">
    <property type="entry name" value="MFS_1"/>
    <property type="match status" value="1"/>
</dbReference>
<evidence type="ECO:0000313" key="3">
    <source>
        <dbReference type="Proteomes" id="UP001614394"/>
    </source>
</evidence>
<keyword evidence="1" id="KW-0812">Transmembrane</keyword>
<dbReference type="InterPro" id="IPR011701">
    <property type="entry name" value="MFS"/>
</dbReference>
<comment type="caution">
    <text evidence="2">The sequence shown here is derived from an EMBL/GenBank/DDBJ whole genome shotgun (WGS) entry which is preliminary data.</text>
</comment>
<accession>A0ABW8CAC4</accession>
<sequence>MPRNVLRVIRLNNGFQLLFNLLWWMPVFYEYQKQAGLSDSQIFGIQSIYYVAFCLLEIPTGLLADRIGQRRCLQLGAAVMTAANLVPVAWPSFSGFLLHFLAIAAARSLVSGASSAYLYEYLHANGAGEHYVQAEGTARSLGLWAKIACWPLVGVLMHLQHQAPYLLTAACTLGSLACAGALPALAADHDAQRPHAERAGLLSSARQALTLLKSSKSLGPLMVQGVAIFTLARICQVNLFQPLLLDKAIPVADHGAVLSAMTVAEAVGSARPGWVRGKLSDTAAVTVLSLVMALSLAATTMAGAMATIGWLCVFAAATGLAYPVQRNLINAAIPKTPYRATLLSLESIIDRGVCALVALAVGAYLAADRLDALLVHAAVGTCLLLLVVSVVLWFIRRDRVRPAPEKA</sequence>
<dbReference type="CDD" id="cd06174">
    <property type="entry name" value="MFS"/>
    <property type="match status" value="1"/>
</dbReference>
<dbReference type="InterPro" id="IPR053160">
    <property type="entry name" value="MFS_DHA3_Transporter"/>
</dbReference>